<evidence type="ECO:0000313" key="7">
    <source>
        <dbReference type="Proteomes" id="UP000192578"/>
    </source>
</evidence>
<keyword evidence="7" id="KW-1185">Reference proteome</keyword>
<feature type="region of interest" description="Disordered" evidence="4">
    <location>
        <begin position="146"/>
        <end position="183"/>
    </location>
</feature>
<dbReference type="InterPro" id="IPR001715">
    <property type="entry name" value="CH_dom"/>
</dbReference>
<dbReference type="Gene3D" id="1.10.418.10">
    <property type="entry name" value="Calponin-like domain"/>
    <property type="match status" value="2"/>
</dbReference>
<keyword evidence="2" id="KW-0009">Actin-binding</keyword>
<feature type="compositionally biased region" description="Acidic residues" evidence="4">
    <location>
        <begin position="720"/>
        <end position="731"/>
    </location>
</feature>
<feature type="region of interest" description="Disordered" evidence="4">
    <location>
        <begin position="710"/>
        <end position="883"/>
    </location>
</feature>
<dbReference type="InterPro" id="IPR018159">
    <property type="entry name" value="Spectrin/alpha-actinin"/>
</dbReference>
<feature type="region of interest" description="Disordered" evidence="4">
    <location>
        <begin position="267"/>
        <end position="286"/>
    </location>
</feature>
<evidence type="ECO:0000256" key="4">
    <source>
        <dbReference type="SAM" id="MobiDB-lite"/>
    </source>
</evidence>
<evidence type="ECO:0000256" key="3">
    <source>
        <dbReference type="SAM" id="Coils"/>
    </source>
</evidence>
<dbReference type="EMBL" id="MTYJ01000426">
    <property type="protein sequence ID" value="OWA54580.1"/>
    <property type="molecule type" value="Genomic_DNA"/>
</dbReference>
<feature type="compositionally biased region" description="Basic and acidic residues" evidence="4">
    <location>
        <begin position="823"/>
        <end position="833"/>
    </location>
</feature>
<feature type="compositionally biased region" description="Basic and acidic residues" evidence="4">
    <location>
        <begin position="843"/>
        <end position="856"/>
    </location>
</feature>
<dbReference type="SUPFAM" id="SSF46966">
    <property type="entry name" value="Spectrin repeat"/>
    <property type="match status" value="10"/>
</dbReference>
<sequence length="2118" mass="239435">SGRIVHDLFEDLQDGHNLLSLLEVLSGELLARERGRMRFHKVQNCNAGLQFLKYRKIKVVNIRPEDIVDGNPKLTLGLIWTIILHFQAFDPDSPFRMNYLPLGITFGLLLAICYNRLGEIFFPAGIFDPVQPVAEHVMYRFVREKHNPASPSTTSATNQPEHGSTNRSRAQAQAQSQAQADMYRSQPVLSMVRGMESRIQETNRNITRISVNGFDPRDGSRVVEESSDAVTRIFVNESPGFGAAVAYRERDREGLLVRPQSLYDVGAGGREEQEEGGEERKSKHKLVKRRRNITEEETVTVTRRIRRVKGRSLVVIDDEQEVPVERQISVNISGNANQVEQQYQELNAREARNALLVWARDSVKGYPGVACKDFSRSWRDGLAFNALLHRHRPHLIDFRAARQRSNRENLEIAFGIAEKEFGVTRLLDAEDVDTPEPDDKSIITYVSSLYDVLGNTTPQLEEMREARTNAYVDQAVSFHSWMTVTISRLHGKYQSSGVRETQSLLAECAAYRSDDLPRKLDLKNQLSELYYELENLYVNVPSIPVKEDIQPATLDKLWRILLTAIEQRERSLQDDLRRCEKLRPTAETTCRSVLIIDGRLKHLKDQMKQDEQRIRSLKNPYEAKSICDTYDNELREIEVTIKSTMTDARVLREQRYYDCETIYRSVLEVEKKYVSIRTMYREGIIAQVAGKTFTSEETFVTKRTEKISSTRLLDHREQTDDGDGSAGEDEASQYSVSVSSRTKRLSETNGDGGPVVQIQSYVDRENGVISTSVKGRNPPSAPQPDTSRKLTSSLAHARQPDGHLTGQPDADRKRSKSLLNHDTSLDDPAKQHDLYYFGSADPSRNDGKDRPSKELSRAQMESAMAGGDQPDRRNGGATQKDVTHQSGLVMQQQSNGHPTVDSAKVNGQVVDQAALLKKARSDSLKEKANQVLAQLELFVGDLNEQASGISLTVAAVQQAVENQAELQRTISARGTDITSLRKDIDDARTNSKGLTALLNEHRVHMTTTPPPIYAKSSELNSIIMQIASNYDQLCSDATASQQNLQCLVDLLAAYQAHLDEASQWIGLHERQIHEAESLPNDKAGVELAKLRFQELGRQTGEFQHQIDRLAAIYGDIQMRTENKAEQIRENHERVMDRWKKLREACHERMRNLDSVSFFLQSCEQLLAWLTQKHKMISVLGPISYDLALLDHQRQQVDVLLEELRAQRGQINKLHDESGHLLSQTRESERSNLISKLNHVDDLWTELVHALEARRRQIENAAFAGQVFVDSFHTLEAWLGKISGLYEKFIRVDDSFNAERQLEELKNIESELNGQTYLLANAENAAATLCEVLANDVTATEIDAKMQNAKKIYGDLKKRNEALKSGLEKNVKEGKEFDLACSEMSKWFQSINDRMRPNVKVSALLDVLNHQLDAFGDVRDEITRKESEVHTLIVHGKELVSKSPSDISASIQDRLESIQSEWHDVEHRAKDRAGVLQNAQDQATRYKVAVDVFMPILQRSENSVAAFAPVSFRREENSVQLKTAQNVQSEIRVHVSDFDAVQQQGTVLLACCETDTEGIVEEVAEIQTRWQAVEQVTMKRVRSLEDVSHRLTEYADAMASFEATLVKCEEKLAVAEEAEPDQRTMENLVALQDEVESMKRQIDFVEDFGHALLADGAESDVRHIEEELTSARERYDELENKIGESITFLEGATSAVSRFVDYLKQTENCVNELEDEFDNMAPQGKDLDTILDQIDEVGRFEKNIDATVKEVQDAESALEDLVDHHYSNNADGWKDQITGMFEQLENLVIRSQNRASDLDVAREKLEEFQHTLANVMQSLSQDGDDGMELPADGRANYIHEQFSKRLDGMLVALNSTAEKLATCEPISALPGKLQKQMEENTRLIEDLGKRSHAYESAKRAAADLAKLASNEEDGATVDSIQDRLSGMDEMWMKILKDTEDRGRSLEDTFKVSVKFWEELGNVTELIKELETALLNQEPPAVEIPVIKGQQEVLQELKDDLDQSKPNYDHVVSAGHELIDLCGEPDRPEVKKSIEELDHVWGNITQLFLQRDTDLVDAMDKSMSFHGLLQSLTQFLAEAEDAFGNMGSIGADIDTVKEQMEQLKEFRAEMGHTQSMSSHS</sequence>
<keyword evidence="1" id="KW-0677">Repeat</keyword>
<dbReference type="CDD" id="cd21189">
    <property type="entry name" value="CH_PLEC-like_rpt2"/>
    <property type="match status" value="1"/>
</dbReference>
<dbReference type="FunFam" id="1.10.418.10:FF:000089">
    <property type="entry name" value="Spectrin beta chain"/>
    <property type="match status" value="1"/>
</dbReference>
<dbReference type="OrthoDB" id="10016565at2759"/>
<dbReference type="Gene3D" id="1.20.58.60">
    <property type="match status" value="8"/>
</dbReference>
<organism evidence="6 7">
    <name type="scientific">Hypsibius exemplaris</name>
    <name type="common">Freshwater tardigrade</name>
    <dbReference type="NCBI Taxonomy" id="2072580"/>
    <lineage>
        <taxon>Eukaryota</taxon>
        <taxon>Metazoa</taxon>
        <taxon>Ecdysozoa</taxon>
        <taxon>Tardigrada</taxon>
        <taxon>Eutardigrada</taxon>
        <taxon>Parachela</taxon>
        <taxon>Hypsibioidea</taxon>
        <taxon>Hypsibiidae</taxon>
        <taxon>Hypsibius</taxon>
    </lineage>
</organism>
<dbReference type="SUPFAM" id="SSF47576">
    <property type="entry name" value="Calponin-homology domain, CH-domain"/>
    <property type="match status" value="1"/>
</dbReference>
<feature type="non-terminal residue" evidence="6">
    <location>
        <position position="1"/>
    </location>
</feature>
<dbReference type="CDD" id="cd21188">
    <property type="entry name" value="CH_PLEC-like_rpt1"/>
    <property type="match status" value="1"/>
</dbReference>
<name>A0A9X6NIE7_HYPEX</name>
<evidence type="ECO:0000256" key="1">
    <source>
        <dbReference type="ARBA" id="ARBA00022737"/>
    </source>
</evidence>
<gene>
    <name evidence="6" type="ORF">BV898_18980</name>
</gene>
<dbReference type="PROSITE" id="PS00020">
    <property type="entry name" value="ACTININ_2"/>
    <property type="match status" value="1"/>
</dbReference>
<feature type="compositionally biased region" description="Basic and acidic residues" evidence="4">
    <location>
        <begin position="710"/>
        <end position="719"/>
    </location>
</feature>
<feature type="compositionally biased region" description="Low complexity" evidence="4">
    <location>
        <begin position="167"/>
        <end position="180"/>
    </location>
</feature>
<keyword evidence="3" id="KW-0175">Coiled coil</keyword>
<dbReference type="InterPro" id="IPR036872">
    <property type="entry name" value="CH_dom_sf"/>
</dbReference>
<protein>
    <submittedName>
        <fullName evidence="6">Dystonin</fullName>
    </submittedName>
</protein>
<proteinExistence type="predicted"/>
<dbReference type="InterPro" id="IPR002017">
    <property type="entry name" value="Spectrin_repeat"/>
</dbReference>
<dbReference type="CDD" id="cd00176">
    <property type="entry name" value="SPEC"/>
    <property type="match status" value="4"/>
</dbReference>
<evidence type="ECO:0000256" key="2">
    <source>
        <dbReference type="ARBA" id="ARBA00023203"/>
    </source>
</evidence>
<feature type="compositionally biased region" description="Polar residues" evidence="4">
    <location>
        <begin position="149"/>
        <end position="166"/>
    </location>
</feature>
<reference evidence="7" key="1">
    <citation type="submission" date="2017-01" db="EMBL/GenBank/DDBJ databases">
        <title>Comparative genomics of anhydrobiosis in the tardigrade Hypsibius dujardini.</title>
        <authorList>
            <person name="Yoshida Y."/>
            <person name="Koutsovoulos G."/>
            <person name="Laetsch D."/>
            <person name="Stevens L."/>
            <person name="Kumar S."/>
            <person name="Horikawa D."/>
            <person name="Ishino K."/>
            <person name="Komine S."/>
            <person name="Tomita M."/>
            <person name="Blaxter M."/>
            <person name="Arakawa K."/>
        </authorList>
    </citation>
    <scope>NUCLEOTIDE SEQUENCE [LARGE SCALE GENOMIC DNA]</scope>
    <source>
        <strain evidence="7">Z151</strain>
    </source>
</reference>
<dbReference type="SMART" id="SM00033">
    <property type="entry name" value="CH"/>
    <property type="match status" value="2"/>
</dbReference>
<dbReference type="GO" id="GO:0003779">
    <property type="term" value="F:actin binding"/>
    <property type="evidence" value="ECO:0007669"/>
    <property type="project" value="UniProtKB-KW"/>
</dbReference>
<dbReference type="Proteomes" id="UP000192578">
    <property type="component" value="Unassembled WGS sequence"/>
</dbReference>
<dbReference type="PANTHER" id="PTHR11915">
    <property type="entry name" value="SPECTRIN/FILAMIN RELATED CYTOSKELETAL PROTEIN"/>
    <property type="match status" value="1"/>
</dbReference>
<feature type="domain" description="Calponin-homology (CH)" evidence="5">
    <location>
        <begin position="349"/>
        <end position="454"/>
    </location>
</feature>
<dbReference type="InterPro" id="IPR001589">
    <property type="entry name" value="Actinin_actin-bd_CS"/>
</dbReference>
<feature type="compositionally biased region" description="Polar residues" evidence="4">
    <location>
        <begin position="783"/>
        <end position="794"/>
    </location>
</feature>
<feature type="coiled-coil region" evidence="3">
    <location>
        <begin position="1597"/>
        <end position="1680"/>
    </location>
</feature>
<evidence type="ECO:0000313" key="6">
    <source>
        <dbReference type="EMBL" id="OWA54580.1"/>
    </source>
</evidence>
<evidence type="ECO:0000259" key="5">
    <source>
        <dbReference type="PROSITE" id="PS50021"/>
    </source>
</evidence>
<dbReference type="PROSITE" id="PS50021">
    <property type="entry name" value="CH"/>
    <property type="match status" value="2"/>
</dbReference>
<comment type="caution">
    <text evidence="6">The sequence shown here is derived from an EMBL/GenBank/DDBJ whole genome shotgun (WGS) entry which is preliminary data.</text>
</comment>
<accession>A0A9X6NIE7</accession>
<feature type="domain" description="Calponin-homology (CH)" evidence="5">
    <location>
        <begin position="1"/>
        <end position="87"/>
    </location>
</feature>
<dbReference type="Pfam" id="PF00435">
    <property type="entry name" value="Spectrin"/>
    <property type="match status" value="4"/>
</dbReference>
<dbReference type="FunFam" id="1.10.418.10:FF:000057">
    <property type="entry name" value="Calmin"/>
    <property type="match status" value="1"/>
</dbReference>
<dbReference type="SMART" id="SM00150">
    <property type="entry name" value="SPEC"/>
    <property type="match status" value="10"/>
</dbReference>
<dbReference type="Pfam" id="PF00307">
    <property type="entry name" value="CH"/>
    <property type="match status" value="2"/>
</dbReference>
<feature type="coiled-coil region" evidence="3">
    <location>
        <begin position="1189"/>
        <end position="1216"/>
    </location>
</feature>